<dbReference type="GO" id="GO:0080120">
    <property type="term" value="P:CAAX-box protein maturation"/>
    <property type="evidence" value="ECO:0007669"/>
    <property type="project" value="UniProtKB-ARBA"/>
</dbReference>
<keyword evidence="3" id="KW-0645">Protease</keyword>
<feature type="transmembrane region" description="Helical" evidence="1">
    <location>
        <begin position="27"/>
        <end position="45"/>
    </location>
</feature>
<feature type="transmembrane region" description="Helical" evidence="1">
    <location>
        <begin position="143"/>
        <end position="163"/>
    </location>
</feature>
<evidence type="ECO:0000313" key="4">
    <source>
        <dbReference type="Proteomes" id="UP000318053"/>
    </source>
</evidence>
<feature type="domain" description="CAAX prenyl protease 2/Lysostaphin resistance protein A-like" evidence="2">
    <location>
        <begin position="149"/>
        <end position="243"/>
    </location>
</feature>
<name>A0A5C5XV43_9BACT</name>
<dbReference type="EMBL" id="SJPK01000004">
    <property type="protein sequence ID" value="TWT67186.1"/>
    <property type="molecule type" value="Genomic_DNA"/>
</dbReference>
<feature type="transmembrane region" description="Helical" evidence="1">
    <location>
        <begin position="230"/>
        <end position="250"/>
    </location>
</feature>
<dbReference type="GO" id="GO:0004175">
    <property type="term" value="F:endopeptidase activity"/>
    <property type="evidence" value="ECO:0007669"/>
    <property type="project" value="UniProtKB-ARBA"/>
</dbReference>
<dbReference type="Proteomes" id="UP000318053">
    <property type="component" value="Unassembled WGS sequence"/>
</dbReference>
<sequence length="257" mass="28902">MSSSKEISDDRPADVSARQRLLKQHPWVAFVLPLMVFLLVGSLEATPQGGPSFFGLIHPEYYPAVYTAKILLTTLALILVWPAYRVFPMRIHPIAIGVGVIGVFLWVGFVNLDIEGMLGLGWLTERGQRVAYNPLEALSHRPLLAYGFLAVRFFGLAVVIAVAEEMFLRGFLIRYVEDPDRWDSVSLSQVGWQALIAGTAVPMLMHPGELFAAMVWFSLVSWLMLRTGNIWDCITAHMVTNLLLGFYVMYSGNWQLW</sequence>
<organism evidence="3 4">
    <name type="scientific">Allorhodopirellula solitaria</name>
    <dbReference type="NCBI Taxonomy" id="2527987"/>
    <lineage>
        <taxon>Bacteria</taxon>
        <taxon>Pseudomonadati</taxon>
        <taxon>Planctomycetota</taxon>
        <taxon>Planctomycetia</taxon>
        <taxon>Pirellulales</taxon>
        <taxon>Pirellulaceae</taxon>
        <taxon>Allorhodopirellula</taxon>
    </lineage>
</organism>
<dbReference type="AlphaFoldDB" id="A0A5C5XV43"/>
<dbReference type="RefSeq" id="WP_146391122.1">
    <property type="nucleotide sequence ID" value="NZ_SJPK01000004.1"/>
</dbReference>
<evidence type="ECO:0000313" key="3">
    <source>
        <dbReference type="EMBL" id="TWT67186.1"/>
    </source>
</evidence>
<evidence type="ECO:0000256" key="1">
    <source>
        <dbReference type="SAM" id="Phobius"/>
    </source>
</evidence>
<proteinExistence type="predicted"/>
<dbReference type="NCBIfam" id="TIGR03008">
    <property type="entry name" value="pepcterm_CAAX"/>
    <property type="match status" value="1"/>
</dbReference>
<keyword evidence="1" id="KW-0812">Transmembrane</keyword>
<accession>A0A5C5XV43</accession>
<dbReference type="OrthoDB" id="9787923at2"/>
<comment type="caution">
    <text evidence="3">The sequence shown here is derived from an EMBL/GenBank/DDBJ whole genome shotgun (WGS) entry which is preliminary data.</text>
</comment>
<gene>
    <name evidence="3" type="ORF">CA85_20350</name>
</gene>
<evidence type="ECO:0000259" key="2">
    <source>
        <dbReference type="Pfam" id="PF02517"/>
    </source>
</evidence>
<feature type="transmembrane region" description="Helical" evidence="1">
    <location>
        <begin position="91"/>
        <end position="112"/>
    </location>
</feature>
<protein>
    <submittedName>
        <fullName evidence="3">CAAX amino terminal protease self-immunity</fullName>
    </submittedName>
</protein>
<dbReference type="InterPro" id="IPR014346">
    <property type="entry name" value="Prenyl_protease-related"/>
</dbReference>
<keyword evidence="1" id="KW-1133">Transmembrane helix</keyword>
<keyword evidence="3" id="KW-0378">Hydrolase</keyword>
<dbReference type="GO" id="GO:0006508">
    <property type="term" value="P:proteolysis"/>
    <property type="evidence" value="ECO:0007669"/>
    <property type="project" value="UniProtKB-KW"/>
</dbReference>
<keyword evidence="1" id="KW-0472">Membrane</keyword>
<dbReference type="Pfam" id="PF02517">
    <property type="entry name" value="Rce1-like"/>
    <property type="match status" value="1"/>
</dbReference>
<feature type="transmembrane region" description="Helical" evidence="1">
    <location>
        <begin position="65"/>
        <end position="84"/>
    </location>
</feature>
<reference evidence="3 4" key="1">
    <citation type="submission" date="2019-02" db="EMBL/GenBank/DDBJ databases">
        <title>Deep-cultivation of Planctomycetes and their phenomic and genomic characterization uncovers novel biology.</title>
        <authorList>
            <person name="Wiegand S."/>
            <person name="Jogler M."/>
            <person name="Boedeker C."/>
            <person name="Pinto D."/>
            <person name="Vollmers J."/>
            <person name="Rivas-Marin E."/>
            <person name="Kohn T."/>
            <person name="Peeters S.H."/>
            <person name="Heuer A."/>
            <person name="Rast P."/>
            <person name="Oberbeckmann S."/>
            <person name="Bunk B."/>
            <person name="Jeske O."/>
            <person name="Meyerdierks A."/>
            <person name="Storesund J.E."/>
            <person name="Kallscheuer N."/>
            <person name="Luecker S."/>
            <person name="Lage O.M."/>
            <person name="Pohl T."/>
            <person name="Merkel B.J."/>
            <person name="Hornburger P."/>
            <person name="Mueller R.-W."/>
            <person name="Bruemmer F."/>
            <person name="Labrenz M."/>
            <person name="Spormann A.M."/>
            <person name="Op Den Camp H."/>
            <person name="Overmann J."/>
            <person name="Amann R."/>
            <person name="Jetten M.S.M."/>
            <person name="Mascher T."/>
            <person name="Medema M.H."/>
            <person name="Devos D.P."/>
            <person name="Kaster A.-K."/>
            <person name="Ovreas L."/>
            <person name="Rohde M."/>
            <person name="Galperin M.Y."/>
            <person name="Jogler C."/>
        </authorList>
    </citation>
    <scope>NUCLEOTIDE SEQUENCE [LARGE SCALE GENOMIC DNA]</scope>
    <source>
        <strain evidence="3 4">CA85</strain>
    </source>
</reference>
<dbReference type="InterPro" id="IPR003675">
    <property type="entry name" value="Rce1/LyrA-like_dom"/>
</dbReference>
<keyword evidence="4" id="KW-1185">Reference proteome</keyword>